<dbReference type="SMART" id="SM00054">
    <property type="entry name" value="EFh"/>
    <property type="match status" value="2"/>
</dbReference>
<comment type="caution">
    <text evidence="4">The sequence shown here is derived from an EMBL/GenBank/DDBJ whole genome shotgun (WGS) entry which is preliminary data.</text>
</comment>
<proteinExistence type="predicted"/>
<keyword evidence="1" id="KW-0677">Repeat</keyword>
<dbReference type="InterPro" id="IPR018247">
    <property type="entry name" value="EF_Hand_1_Ca_BS"/>
</dbReference>
<dbReference type="Gene3D" id="1.10.238.10">
    <property type="entry name" value="EF-hand"/>
    <property type="match status" value="1"/>
</dbReference>
<reference evidence="4 5" key="1">
    <citation type="submission" date="2016-11" db="EMBL/GenBank/DDBJ databases">
        <title>The macronuclear genome of Stentor coeruleus: a giant cell with tiny introns.</title>
        <authorList>
            <person name="Slabodnick M."/>
            <person name="Ruby J.G."/>
            <person name="Reiff S.B."/>
            <person name="Swart E.C."/>
            <person name="Gosai S."/>
            <person name="Prabakaran S."/>
            <person name="Witkowska E."/>
            <person name="Larue G.E."/>
            <person name="Fisher S."/>
            <person name="Freeman R.M."/>
            <person name="Gunawardena J."/>
            <person name="Chu W."/>
            <person name="Stover N.A."/>
            <person name="Gregory B.D."/>
            <person name="Nowacki M."/>
            <person name="Derisi J."/>
            <person name="Roy S.W."/>
            <person name="Marshall W.F."/>
            <person name="Sood P."/>
        </authorList>
    </citation>
    <scope>NUCLEOTIDE SEQUENCE [LARGE SCALE GENOMIC DNA]</scope>
    <source>
        <strain evidence="4">WM001</strain>
    </source>
</reference>
<dbReference type="InterPro" id="IPR002048">
    <property type="entry name" value="EF_hand_dom"/>
</dbReference>
<dbReference type="GO" id="GO:0005509">
    <property type="term" value="F:calcium ion binding"/>
    <property type="evidence" value="ECO:0007669"/>
    <property type="project" value="InterPro"/>
</dbReference>
<dbReference type="Pfam" id="PF13499">
    <property type="entry name" value="EF-hand_7"/>
    <property type="match status" value="1"/>
</dbReference>
<dbReference type="PROSITE" id="PS00018">
    <property type="entry name" value="EF_HAND_1"/>
    <property type="match status" value="2"/>
</dbReference>
<dbReference type="InterPro" id="IPR050145">
    <property type="entry name" value="Centrin_CML-like"/>
</dbReference>
<evidence type="ECO:0000259" key="3">
    <source>
        <dbReference type="PROSITE" id="PS50222"/>
    </source>
</evidence>
<evidence type="ECO:0000313" key="4">
    <source>
        <dbReference type="EMBL" id="OMJ96053.1"/>
    </source>
</evidence>
<organism evidence="4 5">
    <name type="scientific">Stentor coeruleus</name>
    <dbReference type="NCBI Taxonomy" id="5963"/>
    <lineage>
        <taxon>Eukaryota</taxon>
        <taxon>Sar</taxon>
        <taxon>Alveolata</taxon>
        <taxon>Ciliophora</taxon>
        <taxon>Postciliodesmatophora</taxon>
        <taxon>Heterotrichea</taxon>
        <taxon>Heterotrichida</taxon>
        <taxon>Stentoridae</taxon>
        <taxon>Stentor</taxon>
    </lineage>
</organism>
<accession>A0A1R2D488</accession>
<dbReference type="CDD" id="cd00051">
    <property type="entry name" value="EFh"/>
    <property type="match status" value="1"/>
</dbReference>
<protein>
    <recommendedName>
        <fullName evidence="3">EF-hand domain-containing protein</fullName>
    </recommendedName>
</protein>
<feature type="domain" description="EF-hand" evidence="3">
    <location>
        <begin position="27"/>
        <end position="62"/>
    </location>
</feature>
<dbReference type="OrthoDB" id="418109at2759"/>
<dbReference type="EMBL" id="MPUH01000004">
    <property type="protein sequence ID" value="OMJ96053.1"/>
    <property type="molecule type" value="Genomic_DNA"/>
</dbReference>
<evidence type="ECO:0000256" key="1">
    <source>
        <dbReference type="ARBA" id="ARBA00022737"/>
    </source>
</evidence>
<dbReference type="SUPFAM" id="SSF47473">
    <property type="entry name" value="EF-hand"/>
    <property type="match status" value="1"/>
</dbReference>
<evidence type="ECO:0000313" key="5">
    <source>
        <dbReference type="Proteomes" id="UP000187209"/>
    </source>
</evidence>
<keyword evidence="2" id="KW-0106">Calcium</keyword>
<dbReference type="AlphaFoldDB" id="A0A1R2D488"/>
<feature type="domain" description="EF-hand" evidence="3">
    <location>
        <begin position="64"/>
        <end position="99"/>
    </location>
</feature>
<gene>
    <name evidence="4" type="ORF">SteCoe_435</name>
</gene>
<dbReference type="PROSITE" id="PS50222">
    <property type="entry name" value="EF_HAND_2"/>
    <property type="match status" value="2"/>
</dbReference>
<dbReference type="Proteomes" id="UP000187209">
    <property type="component" value="Unassembled WGS sequence"/>
</dbReference>
<evidence type="ECO:0000256" key="2">
    <source>
        <dbReference type="ARBA" id="ARBA00022837"/>
    </source>
</evidence>
<keyword evidence="5" id="KW-1185">Reference proteome</keyword>
<sequence length="101" mass="11959">MENSDLKLSSSQVIMLKKAISEFFSKHNTNKLKQIFYFFDRDGNGYLDSVELKTVMKQIANEKVTEDDVRQMMDEADTNKNGFIEYTEFCEIMLRLRRNQD</sequence>
<dbReference type="FunFam" id="1.10.238.10:FF:000003">
    <property type="entry name" value="Calmodulin A"/>
    <property type="match status" value="1"/>
</dbReference>
<dbReference type="PANTHER" id="PTHR23050">
    <property type="entry name" value="CALCIUM BINDING PROTEIN"/>
    <property type="match status" value="1"/>
</dbReference>
<name>A0A1R2D488_9CILI</name>
<dbReference type="InterPro" id="IPR011992">
    <property type="entry name" value="EF-hand-dom_pair"/>
</dbReference>